<dbReference type="Gene3D" id="3.40.50.300">
    <property type="entry name" value="P-loop containing nucleotide triphosphate hydrolases"/>
    <property type="match status" value="2"/>
</dbReference>
<dbReference type="InterPro" id="IPR026082">
    <property type="entry name" value="ABCA"/>
</dbReference>
<evidence type="ECO:0000259" key="2">
    <source>
        <dbReference type="Pfam" id="PF00005"/>
    </source>
</evidence>
<name>W2SVJ7_NECAM</name>
<dbReference type="PANTHER" id="PTHR19229">
    <property type="entry name" value="ATP-BINDING CASSETTE TRANSPORTER SUBFAMILY A ABCA"/>
    <property type="match status" value="1"/>
</dbReference>
<dbReference type="GO" id="GO:0016020">
    <property type="term" value="C:membrane"/>
    <property type="evidence" value="ECO:0007669"/>
    <property type="project" value="InterPro"/>
</dbReference>
<dbReference type="InterPro" id="IPR003439">
    <property type="entry name" value="ABC_transporter-like_ATP-bd"/>
</dbReference>
<dbReference type="Proteomes" id="UP000053676">
    <property type="component" value="Unassembled WGS sequence"/>
</dbReference>
<dbReference type="InterPro" id="IPR027417">
    <property type="entry name" value="P-loop_NTPase"/>
</dbReference>
<keyword evidence="1" id="KW-1133">Transmembrane helix</keyword>
<gene>
    <name evidence="3" type="ORF">NECAME_04424</name>
</gene>
<evidence type="ECO:0000313" key="3">
    <source>
        <dbReference type="EMBL" id="ETN72816.1"/>
    </source>
</evidence>
<feature type="domain" description="ABC transporter" evidence="2">
    <location>
        <begin position="244"/>
        <end position="276"/>
    </location>
</feature>
<dbReference type="OrthoDB" id="5837365at2759"/>
<dbReference type="Pfam" id="PF00005">
    <property type="entry name" value="ABC_tran"/>
    <property type="match status" value="1"/>
</dbReference>
<dbReference type="SUPFAM" id="SSF52540">
    <property type="entry name" value="P-loop containing nucleoside triphosphate hydrolases"/>
    <property type="match status" value="1"/>
</dbReference>
<proteinExistence type="predicted"/>
<dbReference type="EMBL" id="KI662931">
    <property type="protein sequence ID" value="ETN72816.1"/>
    <property type="molecule type" value="Genomic_DNA"/>
</dbReference>
<dbReference type="GO" id="GO:0016887">
    <property type="term" value="F:ATP hydrolysis activity"/>
    <property type="evidence" value="ECO:0007669"/>
    <property type="project" value="InterPro"/>
</dbReference>
<organism evidence="3 4">
    <name type="scientific">Necator americanus</name>
    <name type="common">Human hookworm</name>
    <dbReference type="NCBI Taxonomy" id="51031"/>
    <lineage>
        <taxon>Eukaryota</taxon>
        <taxon>Metazoa</taxon>
        <taxon>Ecdysozoa</taxon>
        <taxon>Nematoda</taxon>
        <taxon>Chromadorea</taxon>
        <taxon>Rhabditida</taxon>
        <taxon>Rhabditina</taxon>
        <taxon>Rhabditomorpha</taxon>
        <taxon>Strongyloidea</taxon>
        <taxon>Ancylostomatidae</taxon>
        <taxon>Bunostominae</taxon>
        <taxon>Necator</taxon>
    </lineage>
</organism>
<dbReference type="GO" id="GO:0140359">
    <property type="term" value="F:ABC-type transporter activity"/>
    <property type="evidence" value="ECO:0007669"/>
    <property type="project" value="InterPro"/>
</dbReference>
<evidence type="ECO:0000313" key="4">
    <source>
        <dbReference type="Proteomes" id="UP000053676"/>
    </source>
</evidence>
<keyword evidence="1" id="KW-0472">Membrane</keyword>
<keyword evidence="4" id="KW-1185">Reference proteome</keyword>
<feature type="transmembrane region" description="Helical" evidence="1">
    <location>
        <begin position="162"/>
        <end position="185"/>
    </location>
</feature>
<dbReference type="AlphaFoldDB" id="W2SVJ7"/>
<keyword evidence="1" id="KW-0812">Transmembrane</keyword>
<protein>
    <recommendedName>
        <fullName evidence="2">ABC transporter domain-containing protein</fullName>
    </recommendedName>
</protein>
<dbReference type="GO" id="GO:0005524">
    <property type="term" value="F:ATP binding"/>
    <property type="evidence" value="ECO:0007669"/>
    <property type="project" value="InterPro"/>
</dbReference>
<reference evidence="4" key="1">
    <citation type="journal article" date="2014" name="Nat. Genet.">
        <title>Genome of the human hookworm Necator americanus.</title>
        <authorList>
            <person name="Tang Y.T."/>
            <person name="Gao X."/>
            <person name="Rosa B.A."/>
            <person name="Abubucker S."/>
            <person name="Hallsworth-Pepin K."/>
            <person name="Martin J."/>
            <person name="Tyagi R."/>
            <person name="Heizer E."/>
            <person name="Zhang X."/>
            <person name="Bhonagiri-Palsikar V."/>
            <person name="Minx P."/>
            <person name="Warren W.C."/>
            <person name="Wang Q."/>
            <person name="Zhan B."/>
            <person name="Hotez P.J."/>
            <person name="Sternberg P.W."/>
            <person name="Dougall A."/>
            <person name="Gaze S.T."/>
            <person name="Mulvenna J."/>
            <person name="Sotillo J."/>
            <person name="Ranganathan S."/>
            <person name="Rabelo E.M."/>
            <person name="Wilson R.K."/>
            <person name="Felgner P.L."/>
            <person name="Bethony J."/>
            <person name="Hawdon J.M."/>
            <person name="Gasser R.B."/>
            <person name="Loukas A."/>
            <person name="Mitreva M."/>
        </authorList>
    </citation>
    <scope>NUCLEOTIDE SEQUENCE [LARGE SCALE GENOMIC DNA]</scope>
</reference>
<accession>W2SVJ7</accession>
<dbReference type="KEGG" id="nai:NECAME_04424"/>
<feature type="transmembrane region" description="Helical" evidence="1">
    <location>
        <begin position="133"/>
        <end position="150"/>
    </location>
</feature>
<evidence type="ECO:0000256" key="1">
    <source>
        <dbReference type="SAM" id="Phobius"/>
    </source>
</evidence>
<sequence>MLSLRNSGAVVHGAPGSRIRSQHLEIEKFLEQTTMLRRNFSNVEEMYAELSKRYNASVVGVEFKSLTKDSLSYVLHATVHSLQDIMDLKALLTSETELVDLRDTTNYLTTNDLEAHRCVIAGFLRGVQQPLEGALIVISFIVLFVTYNVVSDAEMKEAPLDVTFIALELLGLNAAIFGTFCGTFYRRRFNTSRKKEREQLKSQSERHSWHQDEVVHEEKADIDAADVAKVWERSGELAVYRFEIRAYPGEVSVLLGHSGAGKSTVCKMICGIVRPTRAIAFIGGSRVVLLDEPTNGMDPPAIGCLVELVQQQKDLRTIMLTTERMEDAEAMGQQLYVMYMGRTVCSGDINFVKSSFATEYMLTITPSDENFEETAKRLEEVGLDLGISL</sequence>